<dbReference type="InterPro" id="IPR046653">
    <property type="entry name" value="DUF6765"/>
</dbReference>
<organism evidence="1 2">
    <name type="scientific">Pacificispira spongiicola</name>
    <dbReference type="NCBI Taxonomy" id="2729598"/>
    <lineage>
        <taxon>Bacteria</taxon>
        <taxon>Pseudomonadati</taxon>
        <taxon>Pseudomonadota</taxon>
        <taxon>Alphaproteobacteria</taxon>
        <taxon>Rhodospirillales</taxon>
        <taxon>Rhodospirillaceae</taxon>
        <taxon>Pacificispira</taxon>
    </lineage>
</organism>
<evidence type="ECO:0000313" key="2">
    <source>
        <dbReference type="Proteomes" id="UP000539372"/>
    </source>
</evidence>
<comment type="caution">
    <text evidence="1">The sequence shown here is derived from an EMBL/GenBank/DDBJ whole genome shotgun (WGS) entry which is preliminary data.</text>
</comment>
<sequence>MQIDMHYYGTYALARAAGLNAETAKIIATAAQFVDDNAANVGLTLDANSGNVFEDGAARIATVATAHHVLDKANLEEDDQRQVWIPFHFLPGNMGESYTERLKCRMDSAIAREMVDHHLGLADRDFSPALIGVTAHVYADTFSHYGFSGVSSRGNAVDNSSFQFHEDIDGHSDSVNYDPLDQSVRDYIQEKMRKHFEKGSSWSGISIKNIRNAVTSYGAEIASGALGHGSVSTFPDRPYLVWAFRYERPDAVAGNISYRNNPATFMAAARALHQMFDRFRLLRRDFDDGTRRDFEVIHGIIKKAILFQGECGKRIVAWQVAAEELGIGEIPPYQDDSSDEGWNNQWARLGDGKHFLSDAGQSPIWKFYQAASIHRLYVLRDLLPRHGLIVH</sequence>
<dbReference type="Proteomes" id="UP000539372">
    <property type="component" value="Unassembled WGS sequence"/>
</dbReference>
<name>A0A7Y0E0M6_9PROT</name>
<gene>
    <name evidence="1" type="ORF">HH303_11330</name>
</gene>
<keyword evidence="2" id="KW-1185">Reference proteome</keyword>
<accession>A0A7Y0E0M6</accession>
<evidence type="ECO:0000313" key="1">
    <source>
        <dbReference type="EMBL" id="NMM45073.1"/>
    </source>
</evidence>
<reference evidence="1 2" key="1">
    <citation type="submission" date="2020-04" db="EMBL/GenBank/DDBJ databases">
        <title>Rhodospirillaceae bacterium KN72 isolated from deep sea.</title>
        <authorList>
            <person name="Zhang D.-C."/>
        </authorList>
    </citation>
    <scope>NUCLEOTIDE SEQUENCE [LARGE SCALE GENOMIC DNA]</scope>
    <source>
        <strain evidence="1 2">KN72</strain>
    </source>
</reference>
<dbReference type="EMBL" id="JABBNT010000003">
    <property type="protein sequence ID" value="NMM45073.1"/>
    <property type="molecule type" value="Genomic_DNA"/>
</dbReference>
<dbReference type="RefSeq" id="WP_169625448.1">
    <property type="nucleotide sequence ID" value="NZ_JABBNT010000003.1"/>
</dbReference>
<protein>
    <submittedName>
        <fullName evidence="1">Uncharacterized protein</fullName>
    </submittedName>
</protein>
<dbReference type="Pfam" id="PF20551">
    <property type="entry name" value="DUF6765"/>
    <property type="match status" value="1"/>
</dbReference>
<proteinExistence type="predicted"/>
<dbReference type="AlphaFoldDB" id="A0A7Y0E0M6"/>